<dbReference type="CDD" id="cd00801">
    <property type="entry name" value="INT_P4_C"/>
    <property type="match status" value="1"/>
</dbReference>
<dbReference type="PANTHER" id="PTHR30629:SF2">
    <property type="entry name" value="PROPHAGE INTEGRASE INTS-RELATED"/>
    <property type="match status" value="1"/>
</dbReference>
<dbReference type="Pfam" id="PF00589">
    <property type="entry name" value="Phage_integrase"/>
    <property type="match status" value="1"/>
</dbReference>
<dbReference type="AlphaFoldDB" id="A0AAJ4A4J0"/>
<dbReference type="KEGG" id="suln:FJR47_07550"/>
<dbReference type="InterPro" id="IPR050808">
    <property type="entry name" value="Phage_Integrase"/>
</dbReference>
<sequence length="414" mass="48174">MSKLVAVDLPKIKPKDKPYTLNDGNGLSLLIKTDGTKLWEFRYTSPTILKRRKSSLGKYPDVPLADARDKAKEYKKLIAQGIDPIEYKRETKQKILAEQKGVFDKVIDEWFVKQKKELAHSTYIRKVGQFENDVKPFFKGRLISTIKHPEIVKLLEMKAIKAPESASRLMQYLNNLWQFATMKGYCEFNIIANIHKKTILTPPKKKNYPKITDPQTLKELARAIYAYKGDYSTKNALKLVLHLPLRADNLVNLKWEYIDLDKRLLTIPRSLMKAKDENMPDFRMPLTPQVIEILQEQKLFTSGTFIFKTSGYADVPINPETPNRALQRMGFNDEAKGRKTRLHGFRGTFRSLADTYQSEHNVSYEAKERALDHLPKNAVERAYTHRADYIKELEMLMQWWSDYLDNLISDEVVR</sequence>
<dbReference type="Pfam" id="PF22022">
    <property type="entry name" value="Phage_int_M"/>
    <property type="match status" value="1"/>
</dbReference>
<proteinExistence type="inferred from homology"/>
<dbReference type="GO" id="GO:0006310">
    <property type="term" value="P:DNA recombination"/>
    <property type="evidence" value="ECO:0007669"/>
    <property type="project" value="UniProtKB-KW"/>
</dbReference>
<dbReference type="InterPro" id="IPR010998">
    <property type="entry name" value="Integrase_recombinase_N"/>
</dbReference>
<dbReference type="InterPro" id="IPR038488">
    <property type="entry name" value="Integrase_DNA-bd_sf"/>
</dbReference>
<protein>
    <submittedName>
        <fullName evidence="6">DUF4102 domain-containing protein</fullName>
    </submittedName>
</protein>
<keyword evidence="3" id="KW-0238">DNA-binding</keyword>
<dbReference type="Pfam" id="PF13356">
    <property type="entry name" value="Arm-DNA-bind_3"/>
    <property type="match status" value="1"/>
</dbReference>
<dbReference type="RefSeq" id="WP_152299832.1">
    <property type="nucleotide sequence ID" value="NZ_CP041166.1"/>
</dbReference>
<evidence type="ECO:0000313" key="7">
    <source>
        <dbReference type="Proteomes" id="UP000326061"/>
    </source>
</evidence>
<evidence type="ECO:0000259" key="5">
    <source>
        <dbReference type="PROSITE" id="PS51898"/>
    </source>
</evidence>
<dbReference type="Gene3D" id="1.10.150.130">
    <property type="match status" value="1"/>
</dbReference>
<keyword evidence="4" id="KW-0233">DNA recombination</keyword>
<dbReference type="PROSITE" id="PS51898">
    <property type="entry name" value="TYR_RECOMBINASE"/>
    <property type="match status" value="1"/>
</dbReference>
<dbReference type="EMBL" id="CP041166">
    <property type="protein sequence ID" value="QFR43771.1"/>
    <property type="molecule type" value="Genomic_DNA"/>
</dbReference>
<evidence type="ECO:0000256" key="4">
    <source>
        <dbReference type="ARBA" id="ARBA00023172"/>
    </source>
</evidence>
<dbReference type="InterPro" id="IPR013762">
    <property type="entry name" value="Integrase-like_cat_sf"/>
</dbReference>
<keyword evidence="2" id="KW-0229">DNA integration</keyword>
<organism evidence="6 7">
    <name type="scientific">Sulfurimonas xiamenensis</name>
    <dbReference type="NCBI Taxonomy" id="2590021"/>
    <lineage>
        <taxon>Bacteria</taxon>
        <taxon>Pseudomonadati</taxon>
        <taxon>Campylobacterota</taxon>
        <taxon>Epsilonproteobacteria</taxon>
        <taxon>Campylobacterales</taxon>
        <taxon>Sulfurimonadaceae</taxon>
        <taxon>Sulfurimonas</taxon>
    </lineage>
</organism>
<comment type="similarity">
    <text evidence="1">Belongs to the 'phage' integrase family.</text>
</comment>
<feature type="domain" description="Tyr recombinase" evidence="5">
    <location>
        <begin position="207"/>
        <end position="397"/>
    </location>
</feature>
<evidence type="ECO:0000256" key="2">
    <source>
        <dbReference type="ARBA" id="ARBA00022908"/>
    </source>
</evidence>
<dbReference type="Proteomes" id="UP000326061">
    <property type="component" value="Chromosome"/>
</dbReference>
<dbReference type="InterPro" id="IPR002104">
    <property type="entry name" value="Integrase_catalytic"/>
</dbReference>
<dbReference type="Gene3D" id="3.30.160.390">
    <property type="entry name" value="Integrase, DNA-binding domain"/>
    <property type="match status" value="1"/>
</dbReference>
<dbReference type="Gene3D" id="1.10.443.10">
    <property type="entry name" value="Intergrase catalytic core"/>
    <property type="match status" value="1"/>
</dbReference>
<name>A0AAJ4A4J0_9BACT</name>
<dbReference type="SUPFAM" id="SSF56349">
    <property type="entry name" value="DNA breaking-rejoining enzymes"/>
    <property type="match status" value="1"/>
</dbReference>
<dbReference type="InterPro" id="IPR053876">
    <property type="entry name" value="Phage_int_M"/>
</dbReference>
<gene>
    <name evidence="6" type="ORF">FJR47_07550</name>
</gene>
<evidence type="ECO:0000256" key="3">
    <source>
        <dbReference type="ARBA" id="ARBA00023125"/>
    </source>
</evidence>
<dbReference type="PANTHER" id="PTHR30629">
    <property type="entry name" value="PROPHAGE INTEGRASE"/>
    <property type="match status" value="1"/>
</dbReference>
<dbReference type="GO" id="GO:0015074">
    <property type="term" value="P:DNA integration"/>
    <property type="evidence" value="ECO:0007669"/>
    <property type="project" value="UniProtKB-KW"/>
</dbReference>
<dbReference type="GO" id="GO:0003677">
    <property type="term" value="F:DNA binding"/>
    <property type="evidence" value="ECO:0007669"/>
    <property type="project" value="UniProtKB-KW"/>
</dbReference>
<keyword evidence="7" id="KW-1185">Reference proteome</keyword>
<evidence type="ECO:0000313" key="6">
    <source>
        <dbReference type="EMBL" id="QFR43771.1"/>
    </source>
</evidence>
<dbReference type="InterPro" id="IPR025166">
    <property type="entry name" value="Integrase_DNA_bind_dom"/>
</dbReference>
<reference evidence="7" key="1">
    <citation type="submission" date="2019-06" db="EMBL/GenBank/DDBJ databases">
        <title>Sulfurimonas gotlandica sp. nov., a chemoautotrophic and psychrotolerant epsilonproteobacterium isolated from a pelagic redoxcline, and an emended description of the genus Sulfurimonas.</title>
        <authorList>
            <person name="Wang S."/>
            <person name="Jiang L."/>
            <person name="Shao Z."/>
        </authorList>
    </citation>
    <scope>NUCLEOTIDE SEQUENCE [LARGE SCALE GENOMIC DNA]</scope>
    <source>
        <strain evidence="7">1-1N</strain>
    </source>
</reference>
<accession>A0AAJ4A4J0</accession>
<dbReference type="InterPro" id="IPR011010">
    <property type="entry name" value="DNA_brk_join_enz"/>
</dbReference>
<evidence type="ECO:0000256" key="1">
    <source>
        <dbReference type="ARBA" id="ARBA00008857"/>
    </source>
</evidence>